<dbReference type="HOGENOM" id="CLU_2268244_0_0_1"/>
<accession>A2XS36</accession>
<evidence type="ECO:0000313" key="3">
    <source>
        <dbReference type="Proteomes" id="UP000007015"/>
    </source>
</evidence>
<dbReference type="Proteomes" id="UP000007015">
    <property type="component" value="Chromosome 4"/>
</dbReference>
<feature type="compositionally biased region" description="Pro residues" evidence="1">
    <location>
        <begin position="40"/>
        <end position="49"/>
    </location>
</feature>
<feature type="region of interest" description="Disordered" evidence="1">
    <location>
        <begin position="1"/>
        <end position="103"/>
    </location>
</feature>
<dbReference type="EMBL" id="CM000129">
    <property type="protein sequence ID" value="EAY93646.1"/>
    <property type="molecule type" value="Genomic_DNA"/>
</dbReference>
<proteinExistence type="predicted"/>
<organism evidence="2 3">
    <name type="scientific">Oryza sativa subsp. indica</name>
    <name type="common">Rice</name>
    <dbReference type="NCBI Taxonomy" id="39946"/>
    <lineage>
        <taxon>Eukaryota</taxon>
        <taxon>Viridiplantae</taxon>
        <taxon>Streptophyta</taxon>
        <taxon>Embryophyta</taxon>
        <taxon>Tracheophyta</taxon>
        <taxon>Spermatophyta</taxon>
        <taxon>Magnoliopsida</taxon>
        <taxon>Liliopsida</taxon>
        <taxon>Poales</taxon>
        <taxon>Poaceae</taxon>
        <taxon>BOP clade</taxon>
        <taxon>Oryzoideae</taxon>
        <taxon>Oryzeae</taxon>
        <taxon>Oryzinae</taxon>
        <taxon>Oryza</taxon>
        <taxon>Oryza sativa</taxon>
    </lineage>
</organism>
<gene>
    <name evidence="2" type="ORF">OsI_15432</name>
</gene>
<reference evidence="2 3" key="1">
    <citation type="journal article" date="2005" name="PLoS Biol.">
        <title>The genomes of Oryza sativa: a history of duplications.</title>
        <authorList>
            <person name="Yu J."/>
            <person name="Wang J."/>
            <person name="Lin W."/>
            <person name="Li S."/>
            <person name="Li H."/>
            <person name="Zhou J."/>
            <person name="Ni P."/>
            <person name="Dong W."/>
            <person name="Hu S."/>
            <person name="Zeng C."/>
            <person name="Zhang J."/>
            <person name="Zhang Y."/>
            <person name="Li R."/>
            <person name="Xu Z."/>
            <person name="Li S."/>
            <person name="Li X."/>
            <person name="Zheng H."/>
            <person name="Cong L."/>
            <person name="Lin L."/>
            <person name="Yin J."/>
            <person name="Geng J."/>
            <person name="Li G."/>
            <person name="Shi J."/>
            <person name="Liu J."/>
            <person name="Lv H."/>
            <person name="Li J."/>
            <person name="Wang J."/>
            <person name="Deng Y."/>
            <person name="Ran L."/>
            <person name="Shi X."/>
            <person name="Wang X."/>
            <person name="Wu Q."/>
            <person name="Li C."/>
            <person name="Ren X."/>
            <person name="Wang J."/>
            <person name="Wang X."/>
            <person name="Li D."/>
            <person name="Liu D."/>
            <person name="Zhang X."/>
            <person name="Ji Z."/>
            <person name="Zhao W."/>
            <person name="Sun Y."/>
            <person name="Zhang Z."/>
            <person name="Bao J."/>
            <person name="Han Y."/>
            <person name="Dong L."/>
            <person name="Ji J."/>
            <person name="Chen P."/>
            <person name="Wu S."/>
            <person name="Liu J."/>
            <person name="Xiao Y."/>
            <person name="Bu D."/>
            <person name="Tan J."/>
            <person name="Yang L."/>
            <person name="Ye C."/>
            <person name="Zhang J."/>
            <person name="Xu J."/>
            <person name="Zhou Y."/>
            <person name="Yu Y."/>
            <person name="Zhang B."/>
            <person name="Zhuang S."/>
            <person name="Wei H."/>
            <person name="Liu B."/>
            <person name="Lei M."/>
            <person name="Yu H."/>
            <person name="Li Y."/>
            <person name="Xu H."/>
            <person name="Wei S."/>
            <person name="He X."/>
            <person name="Fang L."/>
            <person name="Zhang Z."/>
            <person name="Zhang Y."/>
            <person name="Huang X."/>
            <person name="Su Z."/>
            <person name="Tong W."/>
            <person name="Li J."/>
            <person name="Tong Z."/>
            <person name="Li S."/>
            <person name="Ye J."/>
            <person name="Wang L."/>
            <person name="Fang L."/>
            <person name="Lei T."/>
            <person name="Chen C."/>
            <person name="Chen H."/>
            <person name="Xu Z."/>
            <person name="Li H."/>
            <person name="Huang H."/>
            <person name="Zhang F."/>
            <person name="Xu H."/>
            <person name="Li N."/>
            <person name="Zhao C."/>
            <person name="Li S."/>
            <person name="Dong L."/>
            <person name="Huang Y."/>
            <person name="Li L."/>
            <person name="Xi Y."/>
            <person name="Qi Q."/>
            <person name="Li W."/>
            <person name="Zhang B."/>
            <person name="Hu W."/>
            <person name="Zhang Y."/>
            <person name="Tian X."/>
            <person name="Jiao Y."/>
            <person name="Liang X."/>
            <person name="Jin J."/>
            <person name="Gao L."/>
            <person name="Zheng W."/>
            <person name="Hao B."/>
            <person name="Liu S."/>
            <person name="Wang W."/>
            <person name="Yuan L."/>
            <person name="Cao M."/>
            <person name="McDermott J."/>
            <person name="Samudrala R."/>
            <person name="Wang J."/>
            <person name="Wong G.K."/>
            <person name="Yang H."/>
        </authorList>
    </citation>
    <scope>NUCLEOTIDE SEQUENCE [LARGE SCALE GENOMIC DNA]</scope>
    <source>
        <strain evidence="3">cv. 93-11</strain>
    </source>
</reference>
<keyword evidence="3" id="KW-1185">Reference proteome</keyword>
<sequence length="103" mass="10540">MARKAARIAGAGGAVRKVADHRRRCRDPTAQEARGADPSLPGPGPPDPLPSSSLPQRPTTPEAGGDGSAPPRARAYGSTREKAGTTGSASEKAGTNRFHEGSR</sequence>
<evidence type="ECO:0000256" key="1">
    <source>
        <dbReference type="SAM" id="MobiDB-lite"/>
    </source>
</evidence>
<dbReference type="Gramene" id="BGIOSGA015305-TA">
    <property type="protein sequence ID" value="BGIOSGA015305-PA"/>
    <property type="gene ID" value="BGIOSGA015305"/>
</dbReference>
<name>A2XS36_ORYSI</name>
<evidence type="ECO:0000313" key="2">
    <source>
        <dbReference type="EMBL" id="EAY93646.1"/>
    </source>
</evidence>
<protein>
    <submittedName>
        <fullName evidence="2">Uncharacterized protein</fullName>
    </submittedName>
</protein>
<dbReference type="AlphaFoldDB" id="A2XS36"/>